<dbReference type="Proteomes" id="UP001500689">
    <property type="component" value="Unassembled WGS sequence"/>
</dbReference>
<dbReference type="NCBIfam" id="TIGR03769">
    <property type="entry name" value="P_ac_wall_RPT"/>
    <property type="match status" value="1"/>
</dbReference>
<dbReference type="InterPro" id="IPR022395">
    <property type="entry name" value="CHP03773_ABC_transptr-like"/>
</dbReference>
<reference evidence="3" key="1">
    <citation type="journal article" date="2019" name="Int. J. Syst. Evol. Microbiol.">
        <title>The Global Catalogue of Microorganisms (GCM) 10K type strain sequencing project: providing services to taxonomists for standard genome sequencing and annotation.</title>
        <authorList>
            <consortium name="The Broad Institute Genomics Platform"/>
            <consortium name="The Broad Institute Genome Sequencing Center for Infectious Disease"/>
            <person name="Wu L."/>
            <person name="Ma J."/>
        </authorList>
    </citation>
    <scope>NUCLEOTIDE SEQUENCE [LARGE SCALE GENOMIC DNA]</scope>
    <source>
        <strain evidence="3">JCM 16898</strain>
    </source>
</reference>
<accession>A0ABP6YNM7</accession>
<name>A0ABP6YNM7_9PSEU</name>
<evidence type="ECO:0000256" key="1">
    <source>
        <dbReference type="SAM" id="Phobius"/>
    </source>
</evidence>
<comment type="caution">
    <text evidence="2">The sequence shown here is derived from an EMBL/GenBank/DDBJ whole genome shotgun (WGS) entry which is preliminary data.</text>
</comment>
<evidence type="ECO:0000313" key="3">
    <source>
        <dbReference type="Proteomes" id="UP001500689"/>
    </source>
</evidence>
<keyword evidence="1" id="KW-0472">Membrane</keyword>
<protein>
    <recommendedName>
        <fullName evidence="4">Surface-anchored protein</fullName>
    </recommendedName>
</protein>
<keyword evidence="3" id="KW-1185">Reference proteome</keyword>
<evidence type="ECO:0008006" key="4">
    <source>
        <dbReference type="Google" id="ProtNLM"/>
    </source>
</evidence>
<proteinExistence type="predicted"/>
<dbReference type="InterPro" id="IPR022435">
    <property type="entry name" value="Surface-anchored_actinobac"/>
</dbReference>
<evidence type="ECO:0000313" key="2">
    <source>
        <dbReference type="EMBL" id="GAA3587407.1"/>
    </source>
</evidence>
<dbReference type="RefSeq" id="WP_344869315.1">
    <property type="nucleotide sequence ID" value="NZ_BAAAZN010000035.1"/>
</dbReference>
<dbReference type="NCBIfam" id="TIGR03773">
    <property type="entry name" value="anch_rpt_wall"/>
    <property type="match status" value="1"/>
</dbReference>
<feature type="transmembrane region" description="Helical" evidence="1">
    <location>
        <begin position="249"/>
        <end position="270"/>
    </location>
</feature>
<dbReference type="EMBL" id="BAAAZN010000035">
    <property type="protein sequence ID" value="GAA3587407.1"/>
    <property type="molecule type" value="Genomic_DNA"/>
</dbReference>
<keyword evidence="1" id="KW-0812">Transmembrane</keyword>
<sequence>MKSRSNAARRGVDGSCRRHAGRLLAVFVAAMLGFLGCPAGMAFAEEAGRPIEIRDGHLDIGPALDNGHWNIRIKDDSSGTATWRDPGDVVLRVSDAAKSAVPAGAGYDFLGAAGSTVYLVPQTQTPGVVWVGWNTRHPGLLAQPPASISLSLKEIEGPGALHVFLDYGGFRPPEAVWDSTGPPAELPVAPNVHTHANWAFSAPGEYRTSFTAKITPKGAAPITVSSEVRFLVGDATPAANSADGGRPAMTWWLVGVGIAAVAGAGAAMACMRTCRSGKVTGS</sequence>
<gene>
    <name evidence="2" type="ORF">GCM10022222_85090</name>
</gene>
<keyword evidence="1" id="KW-1133">Transmembrane helix</keyword>
<dbReference type="NCBIfam" id="NF038134">
    <property type="entry name" value="choice_anch_M"/>
    <property type="match status" value="1"/>
</dbReference>
<organism evidence="2 3">
    <name type="scientific">Amycolatopsis ultiminotia</name>
    <dbReference type="NCBI Taxonomy" id="543629"/>
    <lineage>
        <taxon>Bacteria</taxon>
        <taxon>Bacillati</taxon>
        <taxon>Actinomycetota</taxon>
        <taxon>Actinomycetes</taxon>
        <taxon>Pseudonocardiales</taxon>
        <taxon>Pseudonocardiaceae</taxon>
        <taxon>Amycolatopsis</taxon>
    </lineage>
</organism>